<organism evidence="1 2">
    <name type="scientific">Pseudomonas phage Noxifer</name>
    <dbReference type="NCBI Taxonomy" id="2006684"/>
    <lineage>
        <taxon>Viruses</taxon>
        <taxon>Duplodnaviria</taxon>
        <taxon>Heunggongvirae</taxon>
        <taxon>Uroviricota</taxon>
        <taxon>Caudoviricetes</taxon>
        <taxon>Chimalliviridae</taxon>
        <taxon>Noxifervirus</taxon>
        <taxon>Noxifervirus noxifer</taxon>
    </lineage>
</organism>
<dbReference type="Pfam" id="PF24302">
    <property type="entry name" value="DUF7484"/>
    <property type="match status" value="1"/>
</dbReference>
<dbReference type="Proteomes" id="UP000224829">
    <property type="component" value="Segment"/>
</dbReference>
<reference evidence="1 2" key="1">
    <citation type="submission" date="2017-05" db="EMBL/GenBank/DDBJ databases">
        <authorList>
            <person name="Song R."/>
            <person name="Chenine A.L."/>
            <person name="Ruprecht R.M."/>
        </authorList>
    </citation>
    <scope>NUCLEOTIDE SEQUENCE [LARGE SCALE GENOMIC DNA]</scope>
</reference>
<dbReference type="OrthoDB" id="16739at10239"/>
<evidence type="ECO:0000313" key="1">
    <source>
        <dbReference type="EMBL" id="ARV77205.1"/>
    </source>
</evidence>
<dbReference type="EMBL" id="MF063068">
    <property type="protein sequence ID" value="ARV77205.1"/>
    <property type="molecule type" value="Genomic_DNA"/>
</dbReference>
<protein>
    <submittedName>
        <fullName evidence="1">Uncharacterized protein</fullName>
    </submittedName>
</protein>
<accession>A0A1Y0SXF1</accession>
<keyword evidence="2" id="KW-1185">Reference proteome</keyword>
<dbReference type="InterPro" id="IPR055907">
    <property type="entry name" value="DUF7484"/>
</dbReference>
<name>A0A1Y0SXF1_9CAUD</name>
<sequence length="268" mass="30607">MSNPLVKALDDIEMEIGPQILSALFGKPDFYMCSSPVNMRTRIQEEILERRVLVDMDLVGGTETYIPLDGPYVQREYIDPMTVMYHIGPEMTQNRPIRQIYSVHFGILNYSVATGVLRGAESAMGGEMRKVLDSALRTPPAATTYINMINHNTFIVKFTFLPYSAAFLRCRLGNDESLTFVRHQSILDFVELCLLATQAYIYTQFNIKIGQAYLSGGQELGEFAETIRKWDGKWEEYKIKLKAWKNVAQNYNDPEARRRNLRTLVGAP</sequence>
<gene>
    <name evidence="1" type="ORF">NOXIFER_34</name>
</gene>
<proteinExistence type="predicted"/>
<evidence type="ECO:0000313" key="2">
    <source>
        <dbReference type="Proteomes" id="UP000224829"/>
    </source>
</evidence>